<sequence length="80" mass="8699">MEDLNISTRASTGYIRASLGHIFGDDQLIAQGRSLVSQAQTEFVAAKDAEKRRYSMEVEQMKPGTPSHSVVAETNSLISA</sequence>
<proteinExistence type="predicted"/>
<evidence type="ECO:0000313" key="2">
    <source>
        <dbReference type="EMBL" id="ORY03187.1"/>
    </source>
</evidence>
<evidence type="ECO:0000313" key="3">
    <source>
        <dbReference type="Proteomes" id="UP000193498"/>
    </source>
</evidence>
<dbReference type="Proteomes" id="UP000193498">
    <property type="component" value="Unassembled WGS sequence"/>
</dbReference>
<dbReference type="AlphaFoldDB" id="A0A1Y1YZR1"/>
<feature type="region of interest" description="Disordered" evidence="1">
    <location>
        <begin position="58"/>
        <end position="80"/>
    </location>
</feature>
<feature type="compositionally biased region" description="Polar residues" evidence="1">
    <location>
        <begin position="66"/>
        <end position="80"/>
    </location>
</feature>
<accession>A0A1Y1YZR1</accession>
<dbReference type="EMBL" id="MCFE01000049">
    <property type="protein sequence ID" value="ORY03187.1"/>
    <property type="molecule type" value="Genomic_DNA"/>
</dbReference>
<evidence type="ECO:0000256" key="1">
    <source>
        <dbReference type="SAM" id="MobiDB-lite"/>
    </source>
</evidence>
<reference evidence="2 3" key="1">
    <citation type="submission" date="2016-07" db="EMBL/GenBank/DDBJ databases">
        <title>Pervasive Adenine N6-methylation of Active Genes in Fungi.</title>
        <authorList>
            <consortium name="DOE Joint Genome Institute"/>
            <person name="Mondo S.J."/>
            <person name="Dannebaum R.O."/>
            <person name="Kuo R.C."/>
            <person name="Labutti K."/>
            <person name="Haridas S."/>
            <person name="Kuo A."/>
            <person name="Salamov A."/>
            <person name="Ahrendt S.R."/>
            <person name="Lipzen A."/>
            <person name="Sullivan W."/>
            <person name="Andreopoulos W.B."/>
            <person name="Clum A."/>
            <person name="Lindquist E."/>
            <person name="Daum C."/>
            <person name="Ramamoorthy G.K."/>
            <person name="Gryganskyi A."/>
            <person name="Culley D."/>
            <person name="Magnuson J.K."/>
            <person name="James T.Y."/>
            <person name="O'Malley M.A."/>
            <person name="Stajich J.E."/>
            <person name="Spatafora J.W."/>
            <person name="Visel A."/>
            <person name="Grigoriev I.V."/>
        </authorList>
    </citation>
    <scope>NUCLEOTIDE SEQUENCE [LARGE SCALE GENOMIC DNA]</scope>
    <source>
        <strain evidence="2 3">CBS 931.73</strain>
    </source>
</reference>
<name>A0A1Y1YZR1_9FUNG</name>
<organism evidence="2 3">
    <name type="scientific">Basidiobolus meristosporus CBS 931.73</name>
    <dbReference type="NCBI Taxonomy" id="1314790"/>
    <lineage>
        <taxon>Eukaryota</taxon>
        <taxon>Fungi</taxon>
        <taxon>Fungi incertae sedis</taxon>
        <taxon>Zoopagomycota</taxon>
        <taxon>Entomophthoromycotina</taxon>
        <taxon>Basidiobolomycetes</taxon>
        <taxon>Basidiobolales</taxon>
        <taxon>Basidiobolaceae</taxon>
        <taxon>Basidiobolus</taxon>
    </lineage>
</organism>
<dbReference type="InParanoid" id="A0A1Y1YZR1"/>
<gene>
    <name evidence="2" type="ORF">K493DRAFT_311809</name>
</gene>
<comment type="caution">
    <text evidence="2">The sequence shown here is derived from an EMBL/GenBank/DDBJ whole genome shotgun (WGS) entry which is preliminary data.</text>
</comment>
<protein>
    <submittedName>
        <fullName evidence="2">Uncharacterized protein</fullName>
    </submittedName>
</protein>
<keyword evidence="3" id="KW-1185">Reference proteome</keyword>